<comment type="caution">
    <text evidence="5">The sequence shown here is derived from an EMBL/GenBank/DDBJ whole genome shotgun (WGS) entry which is preliminary data.</text>
</comment>
<dbReference type="PANTHER" id="PTHR34218">
    <property type="entry name" value="PEPTIDASE S45 PENICILLIN AMIDASE"/>
    <property type="match status" value="1"/>
</dbReference>
<name>A0ABQ5UXE7_9PROT</name>
<dbReference type="SUPFAM" id="SSF56235">
    <property type="entry name" value="N-terminal nucleophile aminohydrolases (Ntn hydrolases)"/>
    <property type="match status" value="1"/>
</dbReference>
<reference evidence="5" key="1">
    <citation type="journal article" date="2014" name="Int. J. Syst. Evol. Microbiol.">
        <title>Complete genome of a new Firmicutes species belonging to the dominant human colonic microbiota ('Ruminococcus bicirculans') reveals two chromosomes and a selective capacity to utilize plant glucans.</title>
        <authorList>
            <consortium name="NISC Comparative Sequencing Program"/>
            <person name="Wegmann U."/>
            <person name="Louis P."/>
            <person name="Goesmann A."/>
            <person name="Henrissat B."/>
            <person name="Duncan S.H."/>
            <person name="Flint H.J."/>
        </authorList>
    </citation>
    <scope>NUCLEOTIDE SEQUENCE</scope>
    <source>
        <strain evidence="5">NBRC 108216</strain>
    </source>
</reference>
<dbReference type="InterPro" id="IPR029055">
    <property type="entry name" value="Ntn_hydrolases_N"/>
</dbReference>
<evidence type="ECO:0000313" key="6">
    <source>
        <dbReference type="Proteomes" id="UP001161390"/>
    </source>
</evidence>
<keyword evidence="4" id="KW-0865">Zymogen</keyword>
<dbReference type="Gene3D" id="2.30.120.10">
    <property type="match status" value="1"/>
</dbReference>
<dbReference type="Gene3D" id="1.10.1400.10">
    <property type="match status" value="1"/>
</dbReference>
<proteinExistence type="inferred from homology"/>
<keyword evidence="2" id="KW-0732">Signal</keyword>
<protein>
    <submittedName>
        <fullName evidence="5">Penicillin amidase</fullName>
    </submittedName>
</protein>
<dbReference type="EMBL" id="BSNJ01000001">
    <property type="protein sequence ID" value="GLQ19253.1"/>
    <property type="molecule type" value="Genomic_DNA"/>
</dbReference>
<gene>
    <name evidence="5" type="ORF">GCM10007854_02080</name>
</gene>
<evidence type="ECO:0000256" key="2">
    <source>
        <dbReference type="ARBA" id="ARBA00022729"/>
    </source>
</evidence>
<evidence type="ECO:0000313" key="5">
    <source>
        <dbReference type="EMBL" id="GLQ19253.1"/>
    </source>
</evidence>
<dbReference type="PANTHER" id="PTHR34218:SF3">
    <property type="entry name" value="ACYL-HOMOSERINE LACTONE ACYLASE PVDQ"/>
    <property type="match status" value="1"/>
</dbReference>
<dbReference type="InterPro" id="IPR043147">
    <property type="entry name" value="Penicillin_amidase_A-knob"/>
</dbReference>
<evidence type="ECO:0000256" key="1">
    <source>
        <dbReference type="ARBA" id="ARBA00006586"/>
    </source>
</evidence>
<comment type="similarity">
    <text evidence="1">Belongs to the peptidase S45 family.</text>
</comment>
<dbReference type="PIRSF" id="PIRSF001227">
    <property type="entry name" value="Pen_acylase"/>
    <property type="match status" value="1"/>
</dbReference>
<dbReference type="InterPro" id="IPR014395">
    <property type="entry name" value="Pen/GL7ACA/AHL_acylase"/>
</dbReference>
<sequence length="717" mass="79069">MNSVLKKSLLSVAALTGVAAIGGAIYLWTPPGQSFDAQAAQEVAERYDVRIVRDNYGVPHIFGKTDADAHFGLAYAHAEDDWKTMEQTLLSGRGMSAQHFGQAEAPADYLYDLFRVEQAVAAGDLGIPADVQAIIEAYAAGLNKFGADHPDQITPGLLPVTADDINAAVMWLTPFFYRMDDYLAPLFSETDAPQVSPWQQQAALSLPQAVRGSNGFAVAPSRSADGHTRLIVNSHQPMVGRYAWYEAHLVSEEGLNIAGGTFPGTPVIPQGITPNTAWTHTVNRPDLIDIYKLTVDDEGDPQTYELDGEWLPFDRGMADFRVKLWGPFSLPIKRDALWSEHGPVLSTPSGHYALRFAGLGETAAVEQWFRMAKAQNLDEWREALTINGVMSFNIVYGDRDGNIGTIYNARMPNRIEGPDWTGVLPGNDRRLIWDGFRPVSDLPQLWNPDCGWVFSANATPFMVTDPECDQDRTDFSATFGIEDRITNRSRRAVAQIVPDRSITREELLRYRADTLFDPESRLMQLVVELVGIATDDPDIQAAQEVLRNWDGDTVVGSHGAALAVITGVRTLGYEFLDEGEASLDILATTASELEAAFGRIDPEWGEVNRIVRGDENWPLDGAPDVLRAIYADKDGVAKQGYLNAFAGDTHIMVADWAPDGTLRAESIHQYGSATLDETSPHYDDQVELFATHEYKTMPMTLEEALDVATEDYRPGER</sequence>
<dbReference type="Proteomes" id="UP001161390">
    <property type="component" value="Unassembled WGS sequence"/>
</dbReference>
<dbReference type="InterPro" id="IPR023343">
    <property type="entry name" value="Penicillin_amidase_dom1"/>
</dbReference>
<reference evidence="5" key="2">
    <citation type="submission" date="2023-01" db="EMBL/GenBank/DDBJ databases">
        <title>Draft genome sequence of Algimonas porphyrae strain NBRC 108216.</title>
        <authorList>
            <person name="Sun Q."/>
            <person name="Mori K."/>
        </authorList>
    </citation>
    <scope>NUCLEOTIDE SEQUENCE</scope>
    <source>
        <strain evidence="5">NBRC 108216</strain>
    </source>
</reference>
<dbReference type="Gene3D" id="3.60.20.10">
    <property type="entry name" value="Glutamine Phosphoribosylpyrophosphate, subunit 1, domain 1"/>
    <property type="match status" value="1"/>
</dbReference>
<accession>A0ABQ5UXE7</accession>
<dbReference type="InterPro" id="IPR002692">
    <property type="entry name" value="S45"/>
</dbReference>
<dbReference type="Gene3D" id="1.10.439.10">
    <property type="entry name" value="Penicillin Amidohydrolase, domain 1"/>
    <property type="match status" value="1"/>
</dbReference>
<keyword evidence="6" id="KW-1185">Reference proteome</keyword>
<evidence type="ECO:0000256" key="3">
    <source>
        <dbReference type="ARBA" id="ARBA00022801"/>
    </source>
</evidence>
<organism evidence="5 6">
    <name type="scientific">Algimonas porphyrae</name>
    <dbReference type="NCBI Taxonomy" id="1128113"/>
    <lineage>
        <taxon>Bacteria</taxon>
        <taxon>Pseudomonadati</taxon>
        <taxon>Pseudomonadota</taxon>
        <taxon>Alphaproteobacteria</taxon>
        <taxon>Maricaulales</taxon>
        <taxon>Robiginitomaculaceae</taxon>
        <taxon>Algimonas</taxon>
    </lineage>
</organism>
<keyword evidence="3" id="KW-0378">Hydrolase</keyword>
<dbReference type="Pfam" id="PF01804">
    <property type="entry name" value="Penicil_amidase"/>
    <property type="match status" value="1"/>
</dbReference>
<dbReference type="InterPro" id="IPR043146">
    <property type="entry name" value="Penicillin_amidase_N_B-knob"/>
</dbReference>
<dbReference type="RefSeq" id="WP_284369009.1">
    <property type="nucleotide sequence ID" value="NZ_BSNJ01000001.1"/>
</dbReference>
<evidence type="ECO:0000256" key="4">
    <source>
        <dbReference type="ARBA" id="ARBA00023145"/>
    </source>
</evidence>